<accession>A0A5B0MJK1</accession>
<name>A0A5B0MJK1_PUCGR</name>
<dbReference type="AlphaFoldDB" id="A0A5B0MJK1"/>
<feature type="region of interest" description="Disordered" evidence="1">
    <location>
        <begin position="1"/>
        <end position="53"/>
    </location>
</feature>
<feature type="compositionally biased region" description="Basic and acidic residues" evidence="1">
    <location>
        <begin position="130"/>
        <end position="143"/>
    </location>
</feature>
<proteinExistence type="predicted"/>
<reference evidence="2 3" key="1">
    <citation type="submission" date="2019-05" db="EMBL/GenBank/DDBJ databases">
        <title>Emergence of the Ug99 lineage of the wheat stem rust pathogen through somatic hybridization.</title>
        <authorList>
            <person name="Li F."/>
            <person name="Upadhyaya N.M."/>
            <person name="Sperschneider J."/>
            <person name="Matny O."/>
            <person name="Nguyen-Phuc H."/>
            <person name="Mago R."/>
            <person name="Raley C."/>
            <person name="Miller M.E."/>
            <person name="Silverstein K.A.T."/>
            <person name="Henningsen E."/>
            <person name="Hirsch C.D."/>
            <person name="Visser B."/>
            <person name="Pretorius Z.A."/>
            <person name="Steffenson B.J."/>
            <person name="Schwessinger B."/>
            <person name="Dodds P.N."/>
            <person name="Figueroa M."/>
        </authorList>
    </citation>
    <scope>NUCLEOTIDE SEQUENCE [LARGE SCALE GENOMIC DNA]</scope>
    <source>
        <strain evidence="2 3">Ug99</strain>
    </source>
</reference>
<evidence type="ECO:0000313" key="2">
    <source>
        <dbReference type="EMBL" id="KAA1075980.1"/>
    </source>
</evidence>
<dbReference type="Proteomes" id="UP000325313">
    <property type="component" value="Unassembled WGS sequence"/>
</dbReference>
<comment type="caution">
    <text evidence="2">The sequence shown here is derived from an EMBL/GenBank/DDBJ whole genome shotgun (WGS) entry which is preliminary data.</text>
</comment>
<dbReference type="EMBL" id="VDEP01000471">
    <property type="protein sequence ID" value="KAA1075980.1"/>
    <property type="molecule type" value="Genomic_DNA"/>
</dbReference>
<feature type="compositionally biased region" description="Basic residues" evidence="1">
    <location>
        <begin position="11"/>
        <end position="24"/>
    </location>
</feature>
<feature type="compositionally biased region" description="Basic and acidic residues" evidence="1">
    <location>
        <begin position="25"/>
        <end position="35"/>
    </location>
</feature>
<feature type="compositionally biased region" description="Basic and acidic residues" evidence="1">
    <location>
        <begin position="103"/>
        <end position="119"/>
    </location>
</feature>
<evidence type="ECO:0000256" key="1">
    <source>
        <dbReference type="SAM" id="MobiDB-lite"/>
    </source>
</evidence>
<organism evidence="2 3">
    <name type="scientific">Puccinia graminis f. sp. tritici</name>
    <dbReference type="NCBI Taxonomy" id="56615"/>
    <lineage>
        <taxon>Eukaryota</taxon>
        <taxon>Fungi</taxon>
        <taxon>Dikarya</taxon>
        <taxon>Basidiomycota</taxon>
        <taxon>Pucciniomycotina</taxon>
        <taxon>Pucciniomycetes</taxon>
        <taxon>Pucciniales</taxon>
        <taxon>Pucciniaceae</taxon>
        <taxon>Puccinia</taxon>
    </lineage>
</organism>
<evidence type="ECO:0000313" key="3">
    <source>
        <dbReference type="Proteomes" id="UP000325313"/>
    </source>
</evidence>
<feature type="region of interest" description="Disordered" evidence="1">
    <location>
        <begin position="92"/>
        <end position="143"/>
    </location>
</feature>
<feature type="compositionally biased region" description="Basic residues" evidence="1">
    <location>
        <begin position="36"/>
        <end position="48"/>
    </location>
</feature>
<gene>
    <name evidence="2" type="ORF">PGTUg99_032121</name>
</gene>
<protein>
    <submittedName>
        <fullName evidence="2">Uncharacterized protein</fullName>
    </submittedName>
</protein>
<sequence length="143" mass="16683">MSRQQQQQQRKPNHQLIRRNKKKTPKIEEVRNRESFKRKKRKKKKKRRAETAGVFNKKIETKVWRSGIKGEVIDARHPLVIEIIDHLRLLSPGPGLPEIEDGHEERSRAVMADKPDKSKKGGVVRSMRVRKPEIGSKGSRKEV</sequence>